<feature type="compositionally biased region" description="Acidic residues" evidence="1">
    <location>
        <begin position="587"/>
        <end position="598"/>
    </location>
</feature>
<dbReference type="EMBL" id="JAVFHQ010000033">
    <property type="protein sequence ID" value="KAK4543336.1"/>
    <property type="molecule type" value="Genomic_DNA"/>
</dbReference>
<feature type="region of interest" description="Disordered" evidence="1">
    <location>
        <begin position="568"/>
        <end position="651"/>
    </location>
</feature>
<evidence type="ECO:0000313" key="3">
    <source>
        <dbReference type="Proteomes" id="UP001324427"/>
    </source>
</evidence>
<feature type="region of interest" description="Disordered" evidence="1">
    <location>
        <begin position="798"/>
        <end position="861"/>
    </location>
</feature>
<feature type="compositionally biased region" description="Acidic residues" evidence="1">
    <location>
        <begin position="363"/>
        <end position="374"/>
    </location>
</feature>
<feature type="region of interest" description="Disordered" evidence="1">
    <location>
        <begin position="88"/>
        <end position="127"/>
    </location>
</feature>
<feature type="compositionally biased region" description="Polar residues" evidence="1">
    <location>
        <begin position="760"/>
        <end position="769"/>
    </location>
</feature>
<dbReference type="AlphaFoldDB" id="A0AAV9JEM7"/>
<evidence type="ECO:0000313" key="2">
    <source>
        <dbReference type="EMBL" id="KAK4543336.1"/>
    </source>
</evidence>
<feature type="compositionally biased region" description="Basic and acidic residues" evidence="1">
    <location>
        <begin position="412"/>
        <end position="457"/>
    </location>
</feature>
<feature type="region of interest" description="Disordered" evidence="1">
    <location>
        <begin position="272"/>
        <end position="502"/>
    </location>
</feature>
<comment type="caution">
    <text evidence="2">The sequence shown here is derived from an EMBL/GenBank/DDBJ whole genome shotgun (WGS) entry which is preliminary data.</text>
</comment>
<dbReference type="Proteomes" id="UP001324427">
    <property type="component" value="Unassembled WGS sequence"/>
</dbReference>
<feature type="compositionally biased region" description="Basic and acidic residues" evidence="1">
    <location>
        <begin position="386"/>
        <end position="396"/>
    </location>
</feature>
<feature type="region of interest" description="Disordered" evidence="1">
    <location>
        <begin position="760"/>
        <end position="784"/>
    </location>
</feature>
<organism evidence="2 3">
    <name type="scientific">Oleoguttula mirabilis</name>
    <dbReference type="NCBI Taxonomy" id="1507867"/>
    <lineage>
        <taxon>Eukaryota</taxon>
        <taxon>Fungi</taxon>
        <taxon>Dikarya</taxon>
        <taxon>Ascomycota</taxon>
        <taxon>Pezizomycotina</taxon>
        <taxon>Dothideomycetes</taxon>
        <taxon>Dothideomycetidae</taxon>
        <taxon>Mycosphaerellales</taxon>
        <taxon>Teratosphaeriaceae</taxon>
        <taxon>Oleoguttula</taxon>
    </lineage>
</organism>
<accession>A0AAV9JEM7</accession>
<feature type="compositionally biased region" description="Low complexity" evidence="1">
    <location>
        <begin position="1175"/>
        <end position="1189"/>
    </location>
</feature>
<gene>
    <name evidence="2" type="ORF">LTR36_005695</name>
</gene>
<feature type="region of interest" description="Disordered" evidence="1">
    <location>
        <begin position="673"/>
        <end position="734"/>
    </location>
</feature>
<feature type="compositionally biased region" description="Basic residues" evidence="1">
    <location>
        <begin position="818"/>
        <end position="827"/>
    </location>
</feature>
<evidence type="ECO:0000256" key="1">
    <source>
        <dbReference type="SAM" id="MobiDB-lite"/>
    </source>
</evidence>
<feature type="compositionally biased region" description="Basic and acidic residues" evidence="1">
    <location>
        <begin position="694"/>
        <end position="704"/>
    </location>
</feature>
<feature type="region of interest" description="Disordered" evidence="1">
    <location>
        <begin position="162"/>
        <end position="186"/>
    </location>
</feature>
<feature type="compositionally biased region" description="Polar residues" evidence="1">
    <location>
        <begin position="533"/>
        <end position="542"/>
    </location>
</feature>
<feature type="region of interest" description="Disordered" evidence="1">
    <location>
        <begin position="1102"/>
        <end position="1203"/>
    </location>
</feature>
<name>A0AAV9JEM7_9PEZI</name>
<feature type="compositionally biased region" description="Gly residues" evidence="1">
    <location>
        <begin position="1129"/>
        <end position="1139"/>
    </location>
</feature>
<proteinExistence type="predicted"/>
<protein>
    <submittedName>
        <fullName evidence="2">Uncharacterized protein</fullName>
    </submittedName>
</protein>
<feature type="compositionally biased region" description="Acidic residues" evidence="1">
    <location>
        <begin position="639"/>
        <end position="649"/>
    </location>
</feature>
<feature type="region of interest" description="Disordered" evidence="1">
    <location>
        <begin position="1"/>
        <end position="27"/>
    </location>
</feature>
<sequence>MDGATVRKSREARRSASSSSDILVGPAAPLAEVKENGLLIVRLGKEALLTILNGDNGPNERGTYSRQYTLRHPNVQWVHRGQGRYLPADEIKREAVPIPQRRSRHSRPQQDALDDPTVKAEPPEDDDEDFLIQEQLRAIVAKRVPLTRSQDDELRVKERLQAITSKRNDGKRKDPTPQPPKRSLPPDWMMKLVQDGVMAQLSSRRNARPEIKPKQQFPASPYEDLSNIMPLLPGATMRQEYGREEISATRLDKFRLYVDRLILIEADAGSTFATSNEEPQSPVARPPRKRRAHVDTLSDSLTLPPTYGLRHRLSEPQPQTPSGMEERAARLARRAKPMHSIEKSARATLRAHHSAPSQGVFSDSEDEDSDNMGEDGDKTPTYSRQYVEEHDPDDFYHTGNGWYKKGPRPQGKTKDRRESDAPILRRERVNSYTFDGDRRKSYHKEELDKYPGEEFHHCGNGYYRPGPDPAGKRASVIISNSHEDGEAEGDEDGAAGGTVSKEYKEAHPEILWVHRGNGRYVRKVEVAKDSTRAHSLTPTAPSVTGRRKSEPTFDKAYVHAHPAEDFYHTGNARYKRGNKPNGRQNLAEEESEEEDDDPTALYDKAHVEAHPHQVFHHRGQGRYARGPRPTTTPARDNHEEEDDSDDDMESNTLVDTSFVDSHPELTFYHKGQGRWARGLPPPGSHNKVAVRGPGAKERMAARGSEEEEEDEAEKAPAVTALVTRGEGPEKFPTLTWHYRGGGKWGRITKQEWSQMTAETVTENKVTTSAKYKRRSNKASDGAEAQLAREAAAAAKEAGRSYANDEMDIDAAPLAEKPKQRRGRKSQRGPHQAQEELAGSKDSSKPNSKPTTPPKPRIMLRPDEDIVNDEDLLPVFGSKWCDIAPTEDSEVARVYRKNFMPLQIDQTCNLLNRHEPEVRSLDTLARIAAHCGTMLAQLQEEYIALDRIIAPHAKIPRKPAKGGRLPVDPAVFEDRKEAELYDYVFDPRKIGFQDPEAQRIVRDAEGRELRKRRNRSGIEPTDTVPGWHFGEGTELATKRQSRQPNRFDAGIEPARKRARTAYGGGIGIGIGINGHGNGNAESMTPDRAATPLLGPGGYRVQTAGRWAGHVPKRVRELRDNSVGSARSQNDGGGSEAGGNGKVRKGRPPGSKNLHKRSDAGIKKGPRRPKVVPSIEASPASPAAGAGSVAVDWEGGGGDGDAAAGEFAVRGGLAGTTAMEVEKAGGG</sequence>
<feature type="region of interest" description="Disordered" evidence="1">
    <location>
        <begin position="528"/>
        <end position="551"/>
    </location>
</feature>
<keyword evidence="3" id="KW-1185">Reference proteome</keyword>
<feature type="compositionally biased region" description="Basic and acidic residues" evidence="1">
    <location>
        <begin position="162"/>
        <end position="175"/>
    </location>
</feature>
<reference evidence="2 3" key="1">
    <citation type="submission" date="2021-11" db="EMBL/GenBank/DDBJ databases">
        <title>Black yeast isolated from Biological Soil Crust.</title>
        <authorList>
            <person name="Kurbessoian T."/>
        </authorList>
    </citation>
    <scope>NUCLEOTIDE SEQUENCE [LARGE SCALE GENOMIC DNA]</scope>
    <source>
        <strain evidence="2 3">CCFEE 5522</strain>
    </source>
</reference>